<dbReference type="Pfam" id="PF09613">
    <property type="entry name" value="HrpB1_HrpK"/>
    <property type="match status" value="1"/>
</dbReference>
<dbReference type="RefSeq" id="WP_114814221.1">
    <property type="nucleotide sequence ID" value="NZ_CP139965.1"/>
</dbReference>
<gene>
    <name evidence="1" type="ORF">U0042_19650</name>
</gene>
<sequence>MLDIQCDPVVLGVLLSVFAAGLRIGAHAELEELLIVLRLLHPKPAAVDICEVRLLIARRRWVDALRLLRQMEEQGNGSPVVWALQGWCLYVMRDTDWRRCVSAVLRAGEPTALAITARFLEVPDAGDATAAHIADAMERGRRIGARLVQRW</sequence>
<evidence type="ECO:0000313" key="2">
    <source>
        <dbReference type="Proteomes" id="UP001325479"/>
    </source>
</evidence>
<protein>
    <submittedName>
        <fullName evidence="1">HrpB1 family type III secretion system apparatus protein</fullName>
    </submittedName>
</protein>
<evidence type="ECO:0000313" key="1">
    <source>
        <dbReference type="EMBL" id="WQD76303.1"/>
    </source>
</evidence>
<reference evidence="1 2" key="1">
    <citation type="submission" date="2023-12" db="EMBL/GenBank/DDBJ databases">
        <title>Genome sequencing and assembly of bacterial species from a model synthetic community.</title>
        <authorList>
            <person name="Hogle S.L."/>
        </authorList>
    </citation>
    <scope>NUCLEOTIDE SEQUENCE [LARGE SCALE GENOMIC DNA]</scope>
    <source>
        <strain evidence="1 2">HAMBI 2494</strain>
    </source>
</reference>
<dbReference type="InterPro" id="IPR013394">
    <property type="entry name" value="T3SS_HrpB1/HrpK"/>
</dbReference>
<dbReference type="EMBL" id="CP139965">
    <property type="protein sequence ID" value="WQD76303.1"/>
    <property type="molecule type" value="Genomic_DNA"/>
</dbReference>
<dbReference type="Proteomes" id="UP001325479">
    <property type="component" value="Chromosome"/>
</dbReference>
<name>A0ABZ0WG13_9BURK</name>
<organism evidence="1 2">
    <name type="scientific">Paraburkholderia kururiensis</name>
    <dbReference type="NCBI Taxonomy" id="984307"/>
    <lineage>
        <taxon>Bacteria</taxon>
        <taxon>Pseudomonadati</taxon>
        <taxon>Pseudomonadota</taxon>
        <taxon>Betaproteobacteria</taxon>
        <taxon>Burkholderiales</taxon>
        <taxon>Burkholderiaceae</taxon>
        <taxon>Paraburkholderia</taxon>
    </lineage>
</organism>
<keyword evidence="2" id="KW-1185">Reference proteome</keyword>
<proteinExistence type="predicted"/>
<accession>A0ABZ0WG13</accession>